<name>A0A2T4UK84_9ACTN</name>
<evidence type="ECO:0000256" key="1">
    <source>
        <dbReference type="SAM" id="MobiDB-lite"/>
    </source>
</evidence>
<protein>
    <submittedName>
        <fullName evidence="2">Uncharacterized protein</fullName>
    </submittedName>
</protein>
<keyword evidence="3" id="KW-1185">Reference proteome</keyword>
<organism evidence="2 3">
    <name type="scientific">Paraconexibacter algicola</name>
    <dbReference type="NCBI Taxonomy" id="2133960"/>
    <lineage>
        <taxon>Bacteria</taxon>
        <taxon>Bacillati</taxon>
        <taxon>Actinomycetota</taxon>
        <taxon>Thermoleophilia</taxon>
        <taxon>Solirubrobacterales</taxon>
        <taxon>Paraconexibacteraceae</taxon>
        <taxon>Paraconexibacter</taxon>
    </lineage>
</organism>
<dbReference type="EMBL" id="PYYB01000001">
    <property type="protein sequence ID" value="PTL59653.1"/>
    <property type="molecule type" value="Genomic_DNA"/>
</dbReference>
<gene>
    <name evidence="2" type="ORF">C7Y72_08320</name>
</gene>
<feature type="region of interest" description="Disordered" evidence="1">
    <location>
        <begin position="1"/>
        <end position="39"/>
    </location>
</feature>
<comment type="caution">
    <text evidence="2">The sequence shown here is derived from an EMBL/GenBank/DDBJ whole genome shotgun (WGS) entry which is preliminary data.</text>
</comment>
<dbReference type="OrthoDB" id="5502728at2"/>
<accession>A0A2T4UK84</accession>
<dbReference type="RefSeq" id="WP_107568296.1">
    <property type="nucleotide sequence ID" value="NZ_PYYB01000001.1"/>
</dbReference>
<proteinExistence type="predicted"/>
<sequence>MALHRDVDPAKGDGPDRSAAVGGPHEVRRDRRTGTLGDGTLACPDCDFPTHPTAPRMRPDEELWCSYCGRRGPVRDFLTLSDEPRPARVTVLVRVPPLRPRA</sequence>
<dbReference type="Proteomes" id="UP000240739">
    <property type="component" value="Unassembled WGS sequence"/>
</dbReference>
<evidence type="ECO:0000313" key="3">
    <source>
        <dbReference type="Proteomes" id="UP000240739"/>
    </source>
</evidence>
<reference evidence="2 3" key="1">
    <citation type="submission" date="2018-03" db="EMBL/GenBank/DDBJ databases">
        <title>Aquarubrobacter algicola gen. nov., sp. nov., a novel actinobacterium isolated from shallow eutrophic lake during the end of cyanobacterial harmful algal blooms.</title>
        <authorList>
            <person name="Chun S.J."/>
        </authorList>
    </citation>
    <scope>NUCLEOTIDE SEQUENCE [LARGE SCALE GENOMIC DNA]</scope>
    <source>
        <strain evidence="2 3">Seoho-28</strain>
    </source>
</reference>
<feature type="compositionally biased region" description="Basic and acidic residues" evidence="1">
    <location>
        <begin position="1"/>
        <end position="16"/>
    </location>
</feature>
<dbReference type="AlphaFoldDB" id="A0A2T4UK84"/>
<evidence type="ECO:0000313" key="2">
    <source>
        <dbReference type="EMBL" id="PTL59653.1"/>
    </source>
</evidence>